<evidence type="ECO:0000256" key="4">
    <source>
        <dbReference type="ARBA" id="ARBA00022692"/>
    </source>
</evidence>
<evidence type="ECO:0000259" key="11">
    <source>
        <dbReference type="Pfam" id="PF14416"/>
    </source>
</evidence>
<reference evidence="12" key="1">
    <citation type="submission" date="2022-08" db="EMBL/GenBank/DDBJ databases">
        <authorList>
            <person name="Marques A."/>
        </authorList>
    </citation>
    <scope>NUCLEOTIDE SEQUENCE</scope>
    <source>
        <strain evidence="12">RhyPub2mFocal</strain>
        <tissue evidence="12">Leaves</tissue>
    </source>
</reference>
<comment type="similarity">
    <text evidence="2">Belongs to the PC-esterase family. TBL subfamily.</text>
</comment>
<dbReference type="InterPro" id="IPR026057">
    <property type="entry name" value="TBL_C"/>
</dbReference>
<evidence type="ECO:0000256" key="5">
    <source>
        <dbReference type="ARBA" id="ARBA00022968"/>
    </source>
</evidence>
<protein>
    <submittedName>
        <fullName evidence="12">Protein trichome birefringence</fullName>
    </submittedName>
</protein>
<dbReference type="EMBL" id="JAMFTS010000002">
    <property type="protein sequence ID" value="KAJ4786400.1"/>
    <property type="molecule type" value="Genomic_DNA"/>
</dbReference>
<keyword evidence="8" id="KW-0472">Membrane</keyword>
<evidence type="ECO:0000256" key="3">
    <source>
        <dbReference type="ARBA" id="ARBA00022679"/>
    </source>
</evidence>
<keyword evidence="4" id="KW-0812">Transmembrane</keyword>
<dbReference type="PANTHER" id="PTHR32285">
    <property type="entry name" value="PROTEIN TRICHOME BIREFRINGENCE-LIKE 9-RELATED"/>
    <property type="match status" value="1"/>
</dbReference>
<evidence type="ECO:0000256" key="8">
    <source>
        <dbReference type="ARBA" id="ARBA00023136"/>
    </source>
</evidence>
<keyword evidence="5" id="KW-0735">Signal-anchor</keyword>
<dbReference type="InterPro" id="IPR025846">
    <property type="entry name" value="TBL_N"/>
</dbReference>
<sequence>MRMPRRKPSFLFTTNSTTSAASTRKPNRPELRRAAALLFSAILLGTLLYSADNIRFITIQSHITRSSPRQLSSLEAEANHASGPSDPIGIQSAADLFDGAKKRVLSSHRRDEKEKCDLFDGEWIYDSEREGDEKRRYPLYREDECVFLTEQVTCMRNGRKDDRYQRWRWQPRSCSLPRFDAKAFLERLRNKRMMFVGDSLNRNQWESMVCLVQSILPWDKKTLVKTGSLNVFQAEEYNATLEFYWAPFLVESNSDDPAMHSIRDRIIRPTSILMHGANWKDVDFLIFNTYIWWMNGPKMKVMRKGIFSRRSVKYEEVERIVAYRRVLRTWSKWVAEHIDPQKTTVFFMSMSPAHETVTWENPNAIRCAMETLPIRNSTGRIDVGTDWRLFTIAEDVIQSMRQVPVHYINITALSEVRKDAHTSVHTLRQGKVLTPEQQADPATYADCIHWCLPGLPDVWNEFLYAKIMSNM</sequence>
<dbReference type="Pfam" id="PF13839">
    <property type="entry name" value="PC-Esterase"/>
    <property type="match status" value="1"/>
</dbReference>
<comment type="caution">
    <text evidence="12">The sequence shown here is derived from an EMBL/GenBank/DDBJ whole genome shotgun (WGS) entry which is preliminary data.</text>
</comment>
<evidence type="ECO:0000259" key="10">
    <source>
        <dbReference type="Pfam" id="PF13839"/>
    </source>
</evidence>
<feature type="region of interest" description="Disordered" evidence="9">
    <location>
        <begin position="1"/>
        <end position="27"/>
    </location>
</feature>
<feature type="domain" description="Trichome birefringence-like C-terminal" evidence="10">
    <location>
        <begin position="176"/>
        <end position="465"/>
    </location>
</feature>
<proteinExistence type="inferred from homology"/>
<dbReference type="InterPro" id="IPR029962">
    <property type="entry name" value="TBL"/>
</dbReference>
<dbReference type="Proteomes" id="UP001140206">
    <property type="component" value="Chromosome 2"/>
</dbReference>
<accession>A0AAV8F1X0</accession>
<dbReference type="PANTHER" id="PTHR32285:SF10">
    <property type="entry name" value="XYLAN O-ACETYLTRANSFERASE 1"/>
    <property type="match status" value="1"/>
</dbReference>
<comment type="subcellular location">
    <subcellularLocation>
        <location evidence="1">Golgi apparatus membrane</location>
        <topology evidence="1">Single-pass type II membrane protein</topology>
    </subcellularLocation>
</comment>
<evidence type="ECO:0000256" key="6">
    <source>
        <dbReference type="ARBA" id="ARBA00022989"/>
    </source>
</evidence>
<evidence type="ECO:0000313" key="12">
    <source>
        <dbReference type="EMBL" id="KAJ4786400.1"/>
    </source>
</evidence>
<evidence type="ECO:0000256" key="7">
    <source>
        <dbReference type="ARBA" id="ARBA00023034"/>
    </source>
</evidence>
<gene>
    <name evidence="12" type="ORF">LUZ62_037646</name>
</gene>
<keyword evidence="6" id="KW-1133">Transmembrane helix</keyword>
<name>A0AAV8F1X0_9POAL</name>
<feature type="compositionally biased region" description="Low complexity" evidence="9">
    <location>
        <begin position="13"/>
        <end position="23"/>
    </location>
</feature>
<dbReference type="GO" id="GO:1990538">
    <property type="term" value="F:xylan O-acetyltransferase activity"/>
    <property type="evidence" value="ECO:0007669"/>
    <property type="project" value="UniProtKB-ARBA"/>
</dbReference>
<dbReference type="AlphaFoldDB" id="A0AAV8F1X0"/>
<evidence type="ECO:0000313" key="13">
    <source>
        <dbReference type="Proteomes" id="UP001140206"/>
    </source>
</evidence>
<evidence type="ECO:0000256" key="9">
    <source>
        <dbReference type="SAM" id="MobiDB-lite"/>
    </source>
</evidence>
<keyword evidence="3" id="KW-0808">Transferase</keyword>
<dbReference type="GO" id="GO:0000139">
    <property type="term" value="C:Golgi membrane"/>
    <property type="evidence" value="ECO:0007669"/>
    <property type="project" value="UniProtKB-SubCell"/>
</dbReference>
<feature type="domain" description="Trichome birefringence-like N-terminal" evidence="11">
    <location>
        <begin position="114"/>
        <end position="175"/>
    </location>
</feature>
<organism evidence="12 13">
    <name type="scientific">Rhynchospora pubera</name>
    <dbReference type="NCBI Taxonomy" id="906938"/>
    <lineage>
        <taxon>Eukaryota</taxon>
        <taxon>Viridiplantae</taxon>
        <taxon>Streptophyta</taxon>
        <taxon>Embryophyta</taxon>
        <taxon>Tracheophyta</taxon>
        <taxon>Spermatophyta</taxon>
        <taxon>Magnoliopsida</taxon>
        <taxon>Liliopsida</taxon>
        <taxon>Poales</taxon>
        <taxon>Cyperaceae</taxon>
        <taxon>Cyperoideae</taxon>
        <taxon>Rhynchosporeae</taxon>
        <taxon>Rhynchospora</taxon>
    </lineage>
</organism>
<keyword evidence="13" id="KW-1185">Reference proteome</keyword>
<keyword evidence="7" id="KW-0333">Golgi apparatus</keyword>
<evidence type="ECO:0000256" key="2">
    <source>
        <dbReference type="ARBA" id="ARBA00007727"/>
    </source>
</evidence>
<dbReference type="Pfam" id="PF14416">
    <property type="entry name" value="PMR5N"/>
    <property type="match status" value="1"/>
</dbReference>
<evidence type="ECO:0000256" key="1">
    <source>
        <dbReference type="ARBA" id="ARBA00004323"/>
    </source>
</evidence>